<reference evidence="3" key="1">
    <citation type="journal article" date="2019" name="Int. J. Syst. Evol. Microbiol.">
        <title>The Global Catalogue of Microorganisms (GCM) 10K type strain sequencing project: providing services to taxonomists for standard genome sequencing and annotation.</title>
        <authorList>
            <consortium name="The Broad Institute Genomics Platform"/>
            <consortium name="The Broad Institute Genome Sequencing Center for Infectious Disease"/>
            <person name="Wu L."/>
            <person name="Ma J."/>
        </authorList>
    </citation>
    <scope>NUCLEOTIDE SEQUENCE [LARGE SCALE GENOMIC DNA]</scope>
    <source>
        <strain evidence="3">JCM 17986</strain>
    </source>
</reference>
<evidence type="ECO:0000256" key="1">
    <source>
        <dbReference type="SAM" id="MobiDB-lite"/>
    </source>
</evidence>
<sequence>MHDDPFDPSGPAQEPSEGRGPDPSPIPRADAHPHPQDVPEDFNPAAGAQLTEHPGPLTTTDGTPVVCPGCHALRDWLLITYASDTWIRCRCAHEWTPSTPLAAPDDEPEPPDRYWDTLDSAIVSMGYDGLLAGSYFN</sequence>
<accession>A0ABP9GMH2</accession>
<name>A0ABP9GMH2_9ACTN</name>
<comment type="caution">
    <text evidence="2">The sequence shown here is derived from an EMBL/GenBank/DDBJ whole genome shotgun (WGS) entry which is preliminary data.</text>
</comment>
<gene>
    <name evidence="2" type="ORF">GCM10023205_04550</name>
</gene>
<proteinExistence type="predicted"/>
<organism evidence="2 3">
    <name type="scientific">Yinghuangia aomiensis</name>
    <dbReference type="NCBI Taxonomy" id="676205"/>
    <lineage>
        <taxon>Bacteria</taxon>
        <taxon>Bacillati</taxon>
        <taxon>Actinomycetota</taxon>
        <taxon>Actinomycetes</taxon>
        <taxon>Kitasatosporales</taxon>
        <taxon>Streptomycetaceae</taxon>
        <taxon>Yinghuangia</taxon>
    </lineage>
</organism>
<dbReference type="Proteomes" id="UP001500466">
    <property type="component" value="Unassembled WGS sequence"/>
</dbReference>
<evidence type="ECO:0000313" key="2">
    <source>
        <dbReference type="EMBL" id="GAA4947678.1"/>
    </source>
</evidence>
<dbReference type="RefSeq" id="WP_345673490.1">
    <property type="nucleotide sequence ID" value="NZ_BAABHS010000001.1"/>
</dbReference>
<keyword evidence="3" id="KW-1185">Reference proteome</keyword>
<evidence type="ECO:0000313" key="3">
    <source>
        <dbReference type="Proteomes" id="UP001500466"/>
    </source>
</evidence>
<dbReference type="EMBL" id="BAABHS010000001">
    <property type="protein sequence ID" value="GAA4947678.1"/>
    <property type="molecule type" value="Genomic_DNA"/>
</dbReference>
<protein>
    <submittedName>
        <fullName evidence="2">Uncharacterized protein</fullName>
    </submittedName>
</protein>
<feature type="region of interest" description="Disordered" evidence="1">
    <location>
        <begin position="1"/>
        <end position="61"/>
    </location>
</feature>